<protein>
    <recommendedName>
        <fullName evidence="4">CopL family metal-binding regulatory protein</fullName>
    </recommendedName>
</protein>
<evidence type="ECO:0000313" key="3">
    <source>
        <dbReference type="Proteomes" id="UP000291613"/>
    </source>
</evidence>
<name>A0A4V6MTK1_9HYPH</name>
<dbReference type="OrthoDB" id="9971334at2"/>
<keyword evidence="3" id="KW-1185">Reference proteome</keyword>
<comment type="caution">
    <text evidence="2">The sequence shown here is derived from an EMBL/GenBank/DDBJ whole genome shotgun (WGS) entry which is preliminary data.</text>
</comment>
<feature type="chain" id="PRO_5020855558" description="CopL family metal-binding regulatory protein" evidence="1">
    <location>
        <begin position="32"/>
        <end position="138"/>
    </location>
</feature>
<feature type="signal peptide" evidence="1">
    <location>
        <begin position="1"/>
        <end position="31"/>
    </location>
</feature>
<evidence type="ECO:0008006" key="4">
    <source>
        <dbReference type="Google" id="ProtNLM"/>
    </source>
</evidence>
<organism evidence="2 3">
    <name type="scientific">Hansschlegelia quercus</name>
    <dbReference type="NCBI Taxonomy" id="2528245"/>
    <lineage>
        <taxon>Bacteria</taxon>
        <taxon>Pseudomonadati</taxon>
        <taxon>Pseudomonadota</taxon>
        <taxon>Alphaproteobacteria</taxon>
        <taxon>Hyphomicrobiales</taxon>
        <taxon>Methylopilaceae</taxon>
        <taxon>Hansschlegelia</taxon>
    </lineage>
</organism>
<dbReference type="AlphaFoldDB" id="A0A4V6MTK1"/>
<gene>
    <name evidence="2" type="ORF">EYR15_07405</name>
</gene>
<reference evidence="2 3" key="1">
    <citation type="submission" date="2019-02" db="EMBL/GenBank/DDBJ databases">
        <title>Hansschlegelia quercus sp. nov., a novel methylotrophic bacterium from buds of oak (Quercus robur L.).</title>
        <authorList>
            <person name="Agafonova N.V."/>
            <person name="Kaparullina E.N."/>
            <person name="Grouzdev D.S."/>
            <person name="Doronina N.V."/>
        </authorList>
    </citation>
    <scope>NUCLEOTIDE SEQUENCE [LARGE SCALE GENOMIC DNA]</scope>
    <source>
        <strain evidence="2 3">Dub</strain>
    </source>
</reference>
<evidence type="ECO:0000313" key="2">
    <source>
        <dbReference type="EMBL" id="TBN53626.1"/>
    </source>
</evidence>
<dbReference type="RefSeq" id="WP_131002614.1">
    <property type="nucleotide sequence ID" value="NZ_JBHSZR010000003.1"/>
</dbReference>
<proteinExistence type="predicted"/>
<accession>A0A4V6MTK1</accession>
<dbReference type="Proteomes" id="UP000291613">
    <property type="component" value="Unassembled WGS sequence"/>
</dbReference>
<sequence length="138" mass="13814">MTVHSLLRLFAGLALAMFMASSWVTPSEAHAAQDAPPVAAQQASAVPTAKSEIVVAASIEQGVQSASEDCASHMAQPGSAKSSCCSNTCHAVISIEFASFGAVSAAVTVLPALPAPVALAGPTVHIKRPPRPSAALVG</sequence>
<dbReference type="EMBL" id="SIUB01000003">
    <property type="protein sequence ID" value="TBN53626.1"/>
    <property type="molecule type" value="Genomic_DNA"/>
</dbReference>
<evidence type="ECO:0000256" key="1">
    <source>
        <dbReference type="SAM" id="SignalP"/>
    </source>
</evidence>
<keyword evidence="1" id="KW-0732">Signal</keyword>